<comment type="caution">
    <text evidence="2">The sequence shown here is derived from an EMBL/GenBank/DDBJ whole genome shotgun (WGS) entry which is preliminary data.</text>
</comment>
<sequence>MSNRITDARIKELERLKQLKEELKERIQKEQDAMQAMLDLMNDDVQALVSSSSKAAKEARGKESTTLSHQEVVDAYKIAIERLEEEFSKVEEELKELEELMASESS</sequence>
<dbReference type="EMBL" id="BAAFSV010000001">
    <property type="protein sequence ID" value="GAB1311845.1"/>
    <property type="molecule type" value="Genomic_DNA"/>
</dbReference>
<keyword evidence="3" id="KW-1185">Reference proteome</keyword>
<evidence type="ECO:0000256" key="1">
    <source>
        <dbReference type="SAM" id="Coils"/>
    </source>
</evidence>
<reference evidence="2 3" key="1">
    <citation type="submission" date="2024-09" db="EMBL/GenBank/DDBJ databases">
        <title>Itraconazole resistance in Madurella fahalii resulting from another homologue of gene encoding cytochrome P450 14-alpha sterol demethylase (CYP51).</title>
        <authorList>
            <person name="Yoshioka I."/>
            <person name="Fahal A.H."/>
            <person name="Kaneko S."/>
            <person name="Yaguchi T."/>
        </authorList>
    </citation>
    <scope>NUCLEOTIDE SEQUENCE [LARGE SCALE GENOMIC DNA]</scope>
    <source>
        <strain evidence="2 3">IFM 68171</strain>
    </source>
</reference>
<feature type="coiled-coil region" evidence="1">
    <location>
        <begin position="6"/>
        <end position="40"/>
    </location>
</feature>
<name>A0ABQ0G290_9PEZI</name>
<feature type="coiled-coil region" evidence="1">
    <location>
        <begin position="73"/>
        <end position="103"/>
    </location>
</feature>
<proteinExistence type="predicted"/>
<accession>A0ABQ0G290</accession>
<evidence type="ECO:0000313" key="2">
    <source>
        <dbReference type="EMBL" id="GAB1311845.1"/>
    </source>
</evidence>
<dbReference type="Proteomes" id="UP001628179">
    <property type="component" value="Unassembled WGS sequence"/>
</dbReference>
<dbReference type="RefSeq" id="XP_070913578.1">
    <property type="nucleotide sequence ID" value="XM_071057477.1"/>
</dbReference>
<keyword evidence="1" id="KW-0175">Coiled coil</keyword>
<organism evidence="2 3">
    <name type="scientific">Madurella fahalii</name>
    <dbReference type="NCBI Taxonomy" id="1157608"/>
    <lineage>
        <taxon>Eukaryota</taxon>
        <taxon>Fungi</taxon>
        <taxon>Dikarya</taxon>
        <taxon>Ascomycota</taxon>
        <taxon>Pezizomycotina</taxon>
        <taxon>Sordariomycetes</taxon>
        <taxon>Sordariomycetidae</taxon>
        <taxon>Sordariales</taxon>
        <taxon>Sordariales incertae sedis</taxon>
        <taxon>Madurella</taxon>
    </lineage>
</organism>
<gene>
    <name evidence="2" type="ORF">MFIFM68171_02055</name>
</gene>
<evidence type="ECO:0000313" key="3">
    <source>
        <dbReference type="Proteomes" id="UP001628179"/>
    </source>
</evidence>
<dbReference type="GeneID" id="98172800"/>
<protein>
    <submittedName>
        <fullName evidence="2">Uncharacterized protein</fullName>
    </submittedName>
</protein>